<dbReference type="InterPro" id="IPR036147">
    <property type="entry name" value="Anti-sigma_E_RseA_N_sf"/>
</dbReference>
<gene>
    <name evidence="3" type="ORF">VCB98_10035</name>
</gene>
<dbReference type="AlphaFoldDB" id="A0AAP6MKR2"/>
<accession>A0AAP6MKR2</accession>
<sequence length="199" mass="21775">MSEKLREQLSAMMDGELDEGEAKLLVRRFANDPELSEAWERYHRCSRLLEASDDSAERFALLDQDFSKGVMDAIEREAAPAVGTVWWQEWLRPVAGVAVAAGVATVALVGLQGGELDEGPGTPEVVPSTVETNPWATPARISPAAGRSLQLEDSESWQRLNSYRLNHADRAAGLQRIESQAADALDAESEDRDEGSEPQ</sequence>
<name>A0AAP6MKR2_9GAMM</name>
<reference evidence="3 4" key="1">
    <citation type="submission" date="2023-12" db="EMBL/GenBank/DDBJ databases">
        <title>Whole-genome sequencing of halo(alkali)philic microorganisms from hypersaline lakes.</title>
        <authorList>
            <person name="Sorokin D.Y."/>
            <person name="Merkel A.Y."/>
            <person name="Messina E."/>
            <person name="Yakimov M."/>
        </authorList>
    </citation>
    <scope>NUCLEOTIDE SEQUENCE [LARGE SCALE GENOMIC DNA]</scope>
    <source>
        <strain evidence="3 4">AB-CW1</strain>
    </source>
</reference>
<feature type="compositionally biased region" description="Acidic residues" evidence="1">
    <location>
        <begin position="185"/>
        <end position="199"/>
    </location>
</feature>
<dbReference type="Pfam" id="PF03872">
    <property type="entry name" value="RseA_N"/>
    <property type="match status" value="1"/>
</dbReference>
<dbReference type="RefSeq" id="WP_346052215.1">
    <property type="nucleotide sequence ID" value="NZ_JAYGII010000022.1"/>
</dbReference>
<evidence type="ECO:0000313" key="4">
    <source>
        <dbReference type="Proteomes" id="UP001302316"/>
    </source>
</evidence>
<proteinExistence type="predicted"/>
<dbReference type="InterPro" id="IPR005572">
    <property type="entry name" value="Anti-sigma_E_RseA_N"/>
</dbReference>
<dbReference type="Gene3D" id="1.10.10.880">
    <property type="entry name" value="Anti sigma-E protein RseA, N-terminal domain"/>
    <property type="match status" value="1"/>
</dbReference>
<dbReference type="EMBL" id="JAYGII010000022">
    <property type="protein sequence ID" value="MEA5446158.1"/>
    <property type="molecule type" value="Genomic_DNA"/>
</dbReference>
<evidence type="ECO:0000256" key="1">
    <source>
        <dbReference type="SAM" id="MobiDB-lite"/>
    </source>
</evidence>
<dbReference type="InterPro" id="IPR052383">
    <property type="entry name" value="Anti-sigma-E_RseA-like"/>
</dbReference>
<feature type="domain" description="Anti sigma-E protein RseA N-terminal" evidence="2">
    <location>
        <begin position="6"/>
        <end position="80"/>
    </location>
</feature>
<dbReference type="PANTHER" id="PTHR38104">
    <property type="match status" value="1"/>
</dbReference>
<dbReference type="Proteomes" id="UP001302316">
    <property type="component" value="Unassembled WGS sequence"/>
</dbReference>
<feature type="region of interest" description="Disordered" evidence="1">
    <location>
        <begin position="176"/>
        <end position="199"/>
    </location>
</feature>
<evidence type="ECO:0000259" key="2">
    <source>
        <dbReference type="Pfam" id="PF03872"/>
    </source>
</evidence>
<dbReference type="PANTHER" id="PTHR38104:SF1">
    <property type="entry name" value="ANTI-SIGMA-E FACTOR RSEA"/>
    <property type="match status" value="1"/>
</dbReference>
<dbReference type="CDD" id="cd16328">
    <property type="entry name" value="RseA_N"/>
    <property type="match status" value="1"/>
</dbReference>
<dbReference type="GO" id="GO:0016989">
    <property type="term" value="F:sigma factor antagonist activity"/>
    <property type="evidence" value="ECO:0007669"/>
    <property type="project" value="InterPro"/>
</dbReference>
<evidence type="ECO:0000313" key="3">
    <source>
        <dbReference type="EMBL" id="MEA5446158.1"/>
    </source>
</evidence>
<keyword evidence="4" id="KW-1185">Reference proteome</keyword>
<protein>
    <submittedName>
        <fullName evidence="3">Sigma-E factor negative regulatory protein</fullName>
    </submittedName>
</protein>
<organism evidence="3 4">
    <name type="scientific">Natronospira elongata</name>
    <dbReference type="NCBI Taxonomy" id="3110268"/>
    <lineage>
        <taxon>Bacteria</taxon>
        <taxon>Pseudomonadati</taxon>
        <taxon>Pseudomonadota</taxon>
        <taxon>Gammaproteobacteria</taxon>
        <taxon>Natronospirales</taxon>
        <taxon>Natronospiraceae</taxon>
        <taxon>Natronospira</taxon>
    </lineage>
</organism>
<dbReference type="SUPFAM" id="SSF89069">
    <property type="entry name" value="N-terminal, cytoplasmic domain of anti-sigmaE factor RseA"/>
    <property type="match status" value="1"/>
</dbReference>
<comment type="caution">
    <text evidence="3">The sequence shown here is derived from an EMBL/GenBank/DDBJ whole genome shotgun (WGS) entry which is preliminary data.</text>
</comment>